<keyword evidence="2" id="KW-1185">Reference proteome</keyword>
<reference evidence="1" key="1">
    <citation type="submission" date="2022-06" db="EMBL/GenBank/DDBJ databases">
        <authorList>
            <person name="Legras J.-L."/>
            <person name="Devillers H."/>
            <person name="Grondin C."/>
        </authorList>
    </citation>
    <scope>NUCLEOTIDE SEQUENCE</scope>
    <source>
        <strain evidence="1">CLIB 1444</strain>
    </source>
</reference>
<evidence type="ECO:0000313" key="2">
    <source>
        <dbReference type="Proteomes" id="UP001152531"/>
    </source>
</evidence>
<proteinExistence type="predicted"/>
<protein>
    <submittedName>
        <fullName evidence="1">Carnitine O-acetyltransferase Yat2p</fullName>
    </submittedName>
</protein>
<name>A0ACA9Y782_9ASCO</name>
<evidence type="ECO:0000313" key="1">
    <source>
        <dbReference type="EMBL" id="CAH6720569.1"/>
    </source>
</evidence>
<accession>A0ACA9Y782</accession>
<sequence>MATYQYEDSLPELPVPPLSSTINQLLVAIKPLVSVDEYNELLNESSEFLNHPLISQIQQHLTSVSKKEGHHCYLNSINDETNPGIYGDLRGDILPRNPYLVLQEDPYSKFMNPPNQQQRAASLINSSLKFIISLRHETLKPDVTPKNGNPLTMNCYKNLFGTTRVPKVDSIDNYHHIQIQKCPDSQHIVVISHNQFYKIEVLNGDNEIYFNDYDMSLILQDIIIDSEKFDAIDRINNAIGSLTTQNYNYWRLSRVELSKSNSENLQAIDDALFVVVLDDNTPTTDQEKTQCISHGSSKLDHNVQVGSCTSRWYDKLQIIVTANSVAGIVWESTSMDSTAILRFISDIYTDSILKLAKNINAIEYSLFGEIKFVSNKLSSDKPNYERLVINKTPELLNLIHLSETRLADLINQHLYTTIKLKFDVALLSKLEISIDSVIQICLQITNYSLYGKISNTLEPITTRKFRDARTELIAVQNDDITNLVKLFITTSSKSKKWELFNKCCKIHTAQYLNAMKGKGFERHLTSLLHITNHPKASKFLNSINKELPPLDFEALSTDYLPILSNNVLSRILTPELLISNCGNPALYLFGIPPAVDQGFGIGYIVHTDKVLLTLSSKFRQNDRFLHTLHKIVNEVKIILMSKSDLLDNINRDNSYRSYEVQRLRFENELKNLNIDSAATKHPIELSVGQATISYDNKSPRFEISESSVNTPLATPGERPQAPSTHQLPYQSSQLSGNPISTSNFEDPESFGSSPMTNSSSEFDYLGGYGYFDFGELDLRNSELNNSNSYLHSPALSSHQSQVNLRADLKNKFDLNERIREKLNKSVDDLKVEKEDRPKHEIGRPLNM</sequence>
<gene>
    <name evidence="1" type="ORF">CLIB1444_04S03048</name>
</gene>
<comment type="caution">
    <text evidence="1">The sequence shown here is derived from an EMBL/GenBank/DDBJ whole genome shotgun (WGS) entry which is preliminary data.</text>
</comment>
<organism evidence="1 2">
    <name type="scientific">[Candida] jaroonii</name>
    <dbReference type="NCBI Taxonomy" id="467808"/>
    <lineage>
        <taxon>Eukaryota</taxon>
        <taxon>Fungi</taxon>
        <taxon>Dikarya</taxon>
        <taxon>Ascomycota</taxon>
        <taxon>Saccharomycotina</taxon>
        <taxon>Pichiomycetes</taxon>
        <taxon>Debaryomycetaceae</taxon>
        <taxon>Yamadazyma</taxon>
    </lineage>
</organism>
<dbReference type="Proteomes" id="UP001152531">
    <property type="component" value="Unassembled WGS sequence"/>
</dbReference>
<dbReference type="EMBL" id="CALSDN010000004">
    <property type="protein sequence ID" value="CAH6720569.1"/>
    <property type="molecule type" value="Genomic_DNA"/>
</dbReference>